<protein>
    <submittedName>
        <fullName evidence="2">FemAB family protein</fullName>
    </submittedName>
</protein>
<comment type="caution">
    <text evidence="2">The sequence shown here is derived from an EMBL/GenBank/DDBJ whole genome shotgun (WGS) entry which is preliminary data.</text>
</comment>
<name>A0A2T1FL76_9CYAN</name>
<evidence type="ECO:0000313" key="3">
    <source>
        <dbReference type="Proteomes" id="UP000238937"/>
    </source>
</evidence>
<dbReference type="InterPro" id="IPR038740">
    <property type="entry name" value="BioF2-like_GNAT_dom"/>
</dbReference>
<sequence>MNTQVLSPTDSDWQECLNDIPHDFYHLPGYLELEAQRHDGHPEAILVKDGEQVFFLPYILRDCVGIASLQENRTMDIDRLCGEPIYDVISPYGYPGMLVNQAGQNPTFIDRCLNTIYERWYEKNICSAFLRLHPIINSYIDPKTSNPERFLICERGDVVICDLANDPEAIWKQMRANHRTKINKLRRSGFVARMETVDKYLDVFIDIYIETMSRVNANAAYFFSRDYFEKFCEVLGDRLQICVVEIDGRTAAASLVTESSGIVQYHLGGTKTEFLPQSPTTIMFHQTIEWGQQRGNQYLNLGGGLGSSRDSLFHFKSGFSDRVGTFMTMQSIVNKDLYARLTQLRAESLNKTIAEFESTSFFPVYRSC</sequence>
<dbReference type="Gene3D" id="3.40.630.30">
    <property type="match status" value="1"/>
</dbReference>
<dbReference type="PANTHER" id="PTHR36174:SF1">
    <property type="entry name" value="LIPID II:GLYCINE GLYCYLTRANSFERASE"/>
    <property type="match status" value="1"/>
</dbReference>
<dbReference type="OrthoDB" id="9785911at2"/>
<organism evidence="2 3">
    <name type="scientific">Chamaesiphon polymorphus CCALA 037</name>
    <dbReference type="NCBI Taxonomy" id="2107692"/>
    <lineage>
        <taxon>Bacteria</taxon>
        <taxon>Bacillati</taxon>
        <taxon>Cyanobacteriota</taxon>
        <taxon>Cyanophyceae</taxon>
        <taxon>Gomontiellales</taxon>
        <taxon>Chamaesiphonaceae</taxon>
        <taxon>Chamaesiphon</taxon>
    </lineage>
</organism>
<dbReference type="EMBL" id="PVWO01000492">
    <property type="protein sequence ID" value="PSB45767.1"/>
    <property type="molecule type" value="Genomic_DNA"/>
</dbReference>
<accession>A0A2T1FL76</accession>
<dbReference type="Pfam" id="PF13480">
    <property type="entry name" value="Acetyltransf_6"/>
    <property type="match status" value="1"/>
</dbReference>
<gene>
    <name evidence="2" type="ORF">C7B77_25045</name>
</gene>
<proteinExistence type="predicted"/>
<evidence type="ECO:0000313" key="2">
    <source>
        <dbReference type="EMBL" id="PSB45767.1"/>
    </source>
</evidence>
<dbReference type="SUPFAM" id="SSF55729">
    <property type="entry name" value="Acyl-CoA N-acyltransferases (Nat)"/>
    <property type="match status" value="1"/>
</dbReference>
<dbReference type="InterPro" id="IPR016181">
    <property type="entry name" value="Acyl_CoA_acyltransferase"/>
</dbReference>
<dbReference type="PANTHER" id="PTHR36174">
    <property type="entry name" value="LIPID II:GLYCINE GLYCYLTRANSFERASE"/>
    <property type="match status" value="1"/>
</dbReference>
<dbReference type="Proteomes" id="UP000238937">
    <property type="component" value="Unassembled WGS sequence"/>
</dbReference>
<feature type="domain" description="BioF2-like acetyltransferase" evidence="1">
    <location>
        <begin position="173"/>
        <end position="304"/>
    </location>
</feature>
<evidence type="ECO:0000259" key="1">
    <source>
        <dbReference type="Pfam" id="PF13480"/>
    </source>
</evidence>
<dbReference type="RefSeq" id="WP_106311352.1">
    <property type="nucleotide sequence ID" value="NZ_PVWO01000492.1"/>
</dbReference>
<dbReference type="AlphaFoldDB" id="A0A2T1FL76"/>
<keyword evidence="3" id="KW-1185">Reference proteome</keyword>
<dbReference type="InterPro" id="IPR050644">
    <property type="entry name" value="PG_Glycine_Bridge_Synth"/>
</dbReference>
<reference evidence="2 3" key="1">
    <citation type="submission" date="2018-03" db="EMBL/GenBank/DDBJ databases">
        <title>The ancient ancestry and fast evolution of plastids.</title>
        <authorList>
            <person name="Moore K.R."/>
            <person name="Magnabosco C."/>
            <person name="Momper L."/>
            <person name="Gold D.A."/>
            <person name="Bosak T."/>
            <person name="Fournier G.P."/>
        </authorList>
    </citation>
    <scope>NUCLEOTIDE SEQUENCE [LARGE SCALE GENOMIC DNA]</scope>
    <source>
        <strain evidence="2 3">CCALA 037</strain>
    </source>
</reference>